<feature type="domain" description="4Fe-4S ferredoxin-type" evidence="1">
    <location>
        <begin position="125"/>
        <end position="154"/>
    </location>
</feature>
<gene>
    <name evidence="2" type="ORF">P4S50_11105</name>
</gene>
<dbReference type="InterPro" id="IPR004108">
    <property type="entry name" value="Fe_hydrogenase_lsu_C"/>
</dbReference>
<dbReference type="InterPro" id="IPR017896">
    <property type="entry name" value="4Fe4S_Fe-S-bd"/>
</dbReference>
<evidence type="ECO:0000313" key="3">
    <source>
        <dbReference type="Proteomes" id="UP001222800"/>
    </source>
</evidence>
<dbReference type="PANTHER" id="PTHR11615">
    <property type="entry name" value="NITRATE, FORMATE, IRON DEHYDROGENASE"/>
    <property type="match status" value="1"/>
</dbReference>
<dbReference type="Pfam" id="PF02906">
    <property type="entry name" value="Fe_hyd_lg_C"/>
    <property type="match status" value="1"/>
</dbReference>
<evidence type="ECO:0000313" key="2">
    <source>
        <dbReference type="EMBL" id="WFD08936.1"/>
    </source>
</evidence>
<accession>A0ABY8E7Q6</accession>
<dbReference type="Gene3D" id="3.40.50.1780">
    <property type="match status" value="1"/>
</dbReference>
<sequence length="462" mass="52763">MSELNKRFENFQEKRMHIFSEIVDRYWNGKLHEEKDLENLAYEIKEKYEFEEKDMNFIKNHIRVAMGLDPSDNKKFECEIKNIKEYKKVNKPIVTKIDGACEYCEKECSCEDSCKYEAHIYKRTKGPIIENNKCLNCGECVKDCDFGALADKIEFVPLIDMLKDKNTKVYAAVAPSITGQFGDATMGQIRTGLKLMGFEDMVEVALFADILTIKEAFEFIELVKDEEDFYLTSCCCPVWFKLVQKKYPELFEHMPPSISPMIASGRFLKKLYEGSKVVFISPCIAKKAEAKEKELEGDIDFVLTFRELKTVFDTLNINLSQLANDEKDQASFAGRVYARTGGVSFSVKSVVNRLNPKRLIKLKSKKVHGTKACNKLLSELSSNQKIDYNFVEGMGCNGGCVGGPRTNIDVAKATALVNEFGEDSLIMTPFDNENVFKILSQFNVDDINKMMENEEIVNMLKR</sequence>
<dbReference type="PROSITE" id="PS51379">
    <property type="entry name" value="4FE4S_FER_2"/>
    <property type="match status" value="1"/>
</dbReference>
<organism evidence="2 3">
    <name type="scientific">Tepidibacter hydrothermalis</name>
    <dbReference type="NCBI Taxonomy" id="3036126"/>
    <lineage>
        <taxon>Bacteria</taxon>
        <taxon>Bacillati</taxon>
        <taxon>Bacillota</taxon>
        <taxon>Clostridia</taxon>
        <taxon>Peptostreptococcales</taxon>
        <taxon>Peptostreptococcaceae</taxon>
        <taxon>Tepidibacter</taxon>
    </lineage>
</organism>
<keyword evidence="3" id="KW-1185">Reference proteome</keyword>
<dbReference type="SUPFAM" id="SSF54862">
    <property type="entry name" value="4Fe-4S ferredoxins"/>
    <property type="match status" value="1"/>
</dbReference>
<dbReference type="SUPFAM" id="SSF53920">
    <property type="entry name" value="Fe-only hydrogenase"/>
    <property type="match status" value="1"/>
</dbReference>
<evidence type="ECO:0000259" key="1">
    <source>
        <dbReference type="PROSITE" id="PS51379"/>
    </source>
</evidence>
<proteinExistence type="predicted"/>
<protein>
    <submittedName>
        <fullName evidence="2">[Fe-Fe] hydrogenase large subunit C-terminal domain-containing protein</fullName>
    </submittedName>
</protein>
<dbReference type="Proteomes" id="UP001222800">
    <property type="component" value="Chromosome"/>
</dbReference>
<dbReference type="EMBL" id="CP120733">
    <property type="protein sequence ID" value="WFD08936.1"/>
    <property type="molecule type" value="Genomic_DNA"/>
</dbReference>
<dbReference type="InterPro" id="IPR050340">
    <property type="entry name" value="Cytosolic_Fe-S_CAF"/>
</dbReference>
<dbReference type="Gene3D" id="3.30.70.20">
    <property type="match status" value="1"/>
</dbReference>
<dbReference type="InterPro" id="IPR009016">
    <property type="entry name" value="Fe_hydrogenase"/>
</dbReference>
<dbReference type="Gene3D" id="3.40.950.10">
    <property type="entry name" value="Fe-only Hydrogenase (Larger Subunit), Chain L, domain 3"/>
    <property type="match status" value="1"/>
</dbReference>
<name>A0ABY8E7Q6_9FIRM</name>
<reference evidence="2 3" key="1">
    <citation type="submission" date="2023-03" db="EMBL/GenBank/DDBJ databases">
        <title>Complete genome sequence of Tepidibacter sp. SWIR-1, isolated from a deep-sea hydrothermal vent.</title>
        <authorList>
            <person name="Li X."/>
        </authorList>
    </citation>
    <scope>NUCLEOTIDE SEQUENCE [LARGE SCALE GENOMIC DNA]</scope>
    <source>
        <strain evidence="2 3">SWIR-1</strain>
    </source>
</reference>